<feature type="domain" description="Calcineurin-like phosphoesterase" evidence="12">
    <location>
        <begin position="4"/>
        <end position="235"/>
    </location>
</feature>
<dbReference type="AlphaFoldDB" id="S0JQ28"/>
<dbReference type="GO" id="GO:0008663">
    <property type="term" value="F:2',3'-cyclic-nucleotide 2'-phosphodiesterase activity"/>
    <property type="evidence" value="ECO:0007669"/>
    <property type="project" value="UniProtKB-EC"/>
</dbReference>
<dbReference type="PROSITE" id="PS00785">
    <property type="entry name" value="5_NUCLEOTIDASE_1"/>
    <property type="match status" value="1"/>
</dbReference>
<evidence type="ECO:0000313" key="14">
    <source>
        <dbReference type="EMBL" id="EOT30028.1"/>
    </source>
</evidence>
<evidence type="ECO:0000256" key="2">
    <source>
        <dbReference type="ARBA" id="ARBA00001730"/>
    </source>
</evidence>
<keyword evidence="10" id="KW-0511">Multifunctional enzyme</keyword>
<comment type="caution">
    <text evidence="14">The sequence shown here is derived from an EMBL/GenBank/DDBJ whole genome shotgun (WGS) entry which is preliminary data.</text>
</comment>
<evidence type="ECO:0000313" key="15">
    <source>
        <dbReference type="Proteomes" id="UP000014136"/>
    </source>
</evidence>
<dbReference type="STRING" id="41997.RV16_GL001923"/>
<dbReference type="GO" id="GO:0009166">
    <property type="term" value="P:nucleotide catabolic process"/>
    <property type="evidence" value="ECO:0007669"/>
    <property type="project" value="InterPro"/>
</dbReference>
<proteinExistence type="inferred from homology"/>
<dbReference type="InterPro" id="IPR006179">
    <property type="entry name" value="5_nucleotidase/apyrase"/>
</dbReference>
<evidence type="ECO:0000256" key="6">
    <source>
        <dbReference type="ARBA" id="ARBA00022723"/>
    </source>
</evidence>
<evidence type="ECO:0000256" key="5">
    <source>
        <dbReference type="ARBA" id="ARBA00006654"/>
    </source>
</evidence>
<dbReference type="eggNOG" id="COG0737">
    <property type="taxonomic scope" value="Bacteria"/>
</dbReference>
<evidence type="ECO:0000256" key="7">
    <source>
        <dbReference type="ARBA" id="ARBA00022729"/>
    </source>
</evidence>
<organism evidence="14 15">
    <name type="scientific">Enterococcus saccharolyticus subsp. saccharolyticus ATCC 43076</name>
    <dbReference type="NCBI Taxonomy" id="1139996"/>
    <lineage>
        <taxon>Bacteria</taxon>
        <taxon>Bacillati</taxon>
        <taxon>Bacillota</taxon>
        <taxon>Bacilli</taxon>
        <taxon>Lactobacillales</taxon>
        <taxon>Enterococcaceae</taxon>
        <taxon>Enterococcus</taxon>
    </lineage>
</organism>
<dbReference type="Gene3D" id="3.90.780.10">
    <property type="entry name" value="5'-Nucleotidase, C-terminal domain"/>
    <property type="match status" value="1"/>
</dbReference>
<dbReference type="PANTHER" id="PTHR11575:SF6">
    <property type="entry name" value="2',3'-CYCLIC-NUCLEOTIDE 2'-PHOSPHODIESTERASE_3'-NUCLEOTIDASE"/>
    <property type="match status" value="1"/>
</dbReference>
<dbReference type="PANTHER" id="PTHR11575">
    <property type="entry name" value="5'-NUCLEOTIDASE-RELATED"/>
    <property type="match status" value="1"/>
</dbReference>
<keyword evidence="9 11" id="KW-0378">Hydrolase</keyword>
<evidence type="ECO:0000256" key="9">
    <source>
        <dbReference type="ARBA" id="ARBA00022801"/>
    </source>
</evidence>
<comment type="subcellular location">
    <subcellularLocation>
        <location evidence="4">Cell envelope</location>
    </subcellularLocation>
</comment>
<dbReference type="InterPro" id="IPR029052">
    <property type="entry name" value="Metallo-depent_PP-like"/>
</dbReference>
<accession>S0JQ28</accession>
<dbReference type="GO" id="GO:0008254">
    <property type="term" value="F:3'-nucleotidase activity"/>
    <property type="evidence" value="ECO:0007669"/>
    <property type="project" value="UniProtKB-EC"/>
</dbReference>
<reference evidence="14 15" key="1">
    <citation type="submission" date="2013-03" db="EMBL/GenBank/DDBJ databases">
        <title>The Genome Sequence of Enterococcus saccharolyticus ATCC_43076 (Illumina only assembly).</title>
        <authorList>
            <consortium name="The Broad Institute Genomics Platform"/>
            <consortium name="The Broad Institute Genome Sequencing Center for Infectious Disease"/>
            <person name="Earl A."/>
            <person name="Russ C."/>
            <person name="Gilmore M."/>
            <person name="Surin D."/>
            <person name="Walker B."/>
            <person name="Young S."/>
            <person name="Zeng Q."/>
            <person name="Gargeya S."/>
            <person name="Fitzgerald M."/>
            <person name="Haas B."/>
            <person name="Abouelleil A."/>
            <person name="Allen A.W."/>
            <person name="Alvarado L."/>
            <person name="Arachchi H.M."/>
            <person name="Berlin A.M."/>
            <person name="Chapman S.B."/>
            <person name="Gainer-Dewar J."/>
            <person name="Goldberg J."/>
            <person name="Griggs A."/>
            <person name="Gujja S."/>
            <person name="Hansen M."/>
            <person name="Howarth C."/>
            <person name="Imamovic A."/>
            <person name="Ireland A."/>
            <person name="Larimer J."/>
            <person name="McCowan C."/>
            <person name="Murphy C."/>
            <person name="Pearson M."/>
            <person name="Poon T.W."/>
            <person name="Priest M."/>
            <person name="Roberts A."/>
            <person name="Saif S."/>
            <person name="Shea T."/>
            <person name="Sisk P."/>
            <person name="Sykes S."/>
            <person name="Wortman J."/>
            <person name="Nusbaum C."/>
            <person name="Birren B."/>
        </authorList>
    </citation>
    <scope>NUCLEOTIDE SEQUENCE [LARGE SCALE GENOMIC DNA]</scope>
    <source>
        <strain evidence="14 15">ATCC 43076</strain>
    </source>
</reference>
<keyword evidence="8 11" id="KW-0547">Nucleotide-binding</keyword>
<dbReference type="InterPro" id="IPR006146">
    <property type="entry name" value="5'-Nucleotdase_CS"/>
</dbReference>
<dbReference type="Pfam" id="PF00149">
    <property type="entry name" value="Metallophos"/>
    <property type="match status" value="1"/>
</dbReference>
<evidence type="ECO:0000256" key="10">
    <source>
        <dbReference type="ARBA" id="ARBA00023268"/>
    </source>
</evidence>
<evidence type="ECO:0000256" key="3">
    <source>
        <dbReference type="ARBA" id="ARBA00001968"/>
    </source>
</evidence>
<evidence type="ECO:0000256" key="1">
    <source>
        <dbReference type="ARBA" id="ARBA00000527"/>
    </source>
</evidence>
<feature type="domain" description="5'-Nucleotidase C-terminal" evidence="13">
    <location>
        <begin position="318"/>
        <end position="476"/>
    </location>
</feature>
<dbReference type="PRINTS" id="PR01607">
    <property type="entry name" value="APYRASEFAMLY"/>
</dbReference>
<dbReference type="InterPro" id="IPR004843">
    <property type="entry name" value="Calcineurin-like_PHP"/>
</dbReference>
<evidence type="ECO:0000259" key="13">
    <source>
        <dbReference type="Pfam" id="PF02872"/>
    </source>
</evidence>
<dbReference type="SUPFAM" id="SSF56300">
    <property type="entry name" value="Metallo-dependent phosphatases"/>
    <property type="match status" value="1"/>
</dbReference>
<dbReference type="InterPro" id="IPR036907">
    <property type="entry name" value="5'-Nucleotdase_C_sf"/>
</dbReference>
<protein>
    <submittedName>
        <fullName evidence="14">2',3'-cyclic-nucleotide 2'-phosphodiesterase</fullName>
    </submittedName>
</protein>
<dbReference type="EMBL" id="AHYT01000002">
    <property type="protein sequence ID" value="EOT30028.1"/>
    <property type="molecule type" value="Genomic_DNA"/>
</dbReference>
<evidence type="ECO:0000256" key="8">
    <source>
        <dbReference type="ARBA" id="ARBA00022741"/>
    </source>
</evidence>
<dbReference type="RefSeq" id="WP_016174526.1">
    <property type="nucleotide sequence ID" value="NZ_KE136389.1"/>
</dbReference>
<dbReference type="Proteomes" id="UP000014136">
    <property type="component" value="Unassembled WGS sequence"/>
</dbReference>
<dbReference type="HOGENOM" id="CLU_005854_4_4_9"/>
<evidence type="ECO:0000256" key="4">
    <source>
        <dbReference type="ARBA" id="ARBA00004196"/>
    </source>
</evidence>
<sequence length="520" mass="57988">MKLTILATSDMHGYLMPTNYTARGLDLPFGTAKVATKLNELRQKACGPVVLIENGDFIQGSPLSYYVRKQPQHGAQAITKIINQLSYDVSVLGNHEFNYGIDYLEEVIASYHHPVLAANILNEEGEPAFGQPYVLLEKENLKVAILGLVTQYIPHWEQPTIIEKLTFVSAVDTAKKYVPKLREAADIVIVSYHGGFEKDLKTGEPTEQLTGENEGYDLLHKVPGIDALVTGHQHRKIATKVKDIPVIQPGYQGAFVGEITLELHDNKKVRTSCAQIHATANEKVDARIADELAALNEEVEAWLDQPMGHVAGNMRIDDANQARIVEHPYIEFINKVQMAASGVDISGTALFNNDGCGFNETITMRDIITNYVYPNTLAVLRLTGAELKAALEQSADHFILKKGQIMFNPKYISPKPQYYNYDMYEGIDYVIDLNQPVGQRITTLTYHGQPISATDELEVVTNQYRAVGGGNYTMFGSEKIVREIQIDMTELISEYLRTHPKIEATVNHNFTFIGAEEKTC</sequence>
<dbReference type="CDD" id="cd07410">
    <property type="entry name" value="MPP_CpdB_N"/>
    <property type="match status" value="1"/>
</dbReference>
<dbReference type="PROSITE" id="PS00786">
    <property type="entry name" value="5_NUCLEOTIDASE_2"/>
    <property type="match status" value="1"/>
</dbReference>
<dbReference type="GO" id="GO:0046872">
    <property type="term" value="F:metal ion binding"/>
    <property type="evidence" value="ECO:0007669"/>
    <property type="project" value="UniProtKB-KW"/>
</dbReference>
<keyword evidence="6" id="KW-0479">Metal-binding</keyword>
<dbReference type="GO" id="GO:0000166">
    <property type="term" value="F:nucleotide binding"/>
    <property type="evidence" value="ECO:0007669"/>
    <property type="project" value="UniProtKB-KW"/>
</dbReference>
<dbReference type="SUPFAM" id="SSF55816">
    <property type="entry name" value="5'-nucleotidase (syn. UDP-sugar hydrolase), C-terminal domain"/>
    <property type="match status" value="1"/>
</dbReference>
<dbReference type="PATRIC" id="fig|1139996.3.peg.715"/>
<comment type="cofactor">
    <cofactor evidence="3">
        <name>a divalent metal cation</name>
        <dbReference type="ChEBI" id="CHEBI:60240"/>
    </cofactor>
</comment>
<keyword evidence="7" id="KW-0732">Signal</keyword>
<dbReference type="Pfam" id="PF02872">
    <property type="entry name" value="5_nucleotid_C"/>
    <property type="match status" value="1"/>
</dbReference>
<keyword evidence="15" id="KW-1185">Reference proteome</keyword>
<dbReference type="OrthoDB" id="9801679at2"/>
<dbReference type="InterPro" id="IPR041827">
    <property type="entry name" value="CpdB_N"/>
</dbReference>
<comment type="similarity">
    <text evidence="5 11">Belongs to the 5'-nucleotidase family.</text>
</comment>
<dbReference type="GO" id="GO:0030288">
    <property type="term" value="C:outer membrane-bounded periplasmic space"/>
    <property type="evidence" value="ECO:0007669"/>
    <property type="project" value="TreeGrafter"/>
</dbReference>
<comment type="catalytic activity">
    <reaction evidence="2">
        <text>a nucleoside 2',3'-cyclic phosphate + H2O = a nucleoside 3'-phosphate + H(+)</text>
        <dbReference type="Rhea" id="RHEA:19621"/>
        <dbReference type="ChEBI" id="CHEBI:15377"/>
        <dbReference type="ChEBI" id="CHEBI:15378"/>
        <dbReference type="ChEBI" id="CHEBI:66949"/>
        <dbReference type="ChEBI" id="CHEBI:66954"/>
        <dbReference type="EC" id="3.1.4.16"/>
    </reaction>
</comment>
<gene>
    <name evidence="14" type="ORF">OMQ_00720</name>
</gene>
<comment type="catalytic activity">
    <reaction evidence="1">
        <text>a ribonucleoside 3'-phosphate + H2O = a ribonucleoside + phosphate</text>
        <dbReference type="Rhea" id="RHEA:10144"/>
        <dbReference type="ChEBI" id="CHEBI:13197"/>
        <dbReference type="ChEBI" id="CHEBI:15377"/>
        <dbReference type="ChEBI" id="CHEBI:18254"/>
        <dbReference type="ChEBI" id="CHEBI:43474"/>
        <dbReference type="EC" id="3.1.3.6"/>
    </reaction>
</comment>
<name>S0JQ28_9ENTE</name>
<evidence type="ECO:0000256" key="11">
    <source>
        <dbReference type="RuleBase" id="RU362119"/>
    </source>
</evidence>
<dbReference type="InterPro" id="IPR008334">
    <property type="entry name" value="5'-Nucleotdase_C"/>
</dbReference>
<evidence type="ECO:0000259" key="12">
    <source>
        <dbReference type="Pfam" id="PF00149"/>
    </source>
</evidence>
<dbReference type="Gene3D" id="3.60.21.10">
    <property type="match status" value="1"/>
</dbReference>